<dbReference type="EMBL" id="BKCJ010423982">
    <property type="protein sequence ID" value="GFA43779.1"/>
    <property type="molecule type" value="Genomic_DNA"/>
</dbReference>
<name>A0A699JL69_TANCI</name>
<proteinExistence type="predicted"/>
<comment type="caution">
    <text evidence="1">The sequence shown here is derived from an EMBL/GenBank/DDBJ whole genome shotgun (WGS) entry which is preliminary data.</text>
</comment>
<protein>
    <submittedName>
        <fullName evidence="1">Uncharacterized protein</fullName>
    </submittedName>
</protein>
<evidence type="ECO:0000313" key="1">
    <source>
        <dbReference type="EMBL" id="GFA43779.1"/>
    </source>
</evidence>
<accession>A0A699JL69</accession>
<reference evidence="1" key="1">
    <citation type="journal article" date="2019" name="Sci. Rep.">
        <title>Draft genome of Tanacetum cinerariifolium, the natural source of mosquito coil.</title>
        <authorList>
            <person name="Yamashiro T."/>
            <person name="Shiraishi A."/>
            <person name="Satake H."/>
            <person name="Nakayama K."/>
        </authorList>
    </citation>
    <scope>NUCLEOTIDE SEQUENCE</scope>
</reference>
<organism evidence="1">
    <name type="scientific">Tanacetum cinerariifolium</name>
    <name type="common">Dalmatian daisy</name>
    <name type="synonym">Chrysanthemum cinerariifolium</name>
    <dbReference type="NCBI Taxonomy" id="118510"/>
    <lineage>
        <taxon>Eukaryota</taxon>
        <taxon>Viridiplantae</taxon>
        <taxon>Streptophyta</taxon>
        <taxon>Embryophyta</taxon>
        <taxon>Tracheophyta</taxon>
        <taxon>Spermatophyta</taxon>
        <taxon>Magnoliopsida</taxon>
        <taxon>eudicotyledons</taxon>
        <taxon>Gunneridae</taxon>
        <taxon>Pentapetalae</taxon>
        <taxon>asterids</taxon>
        <taxon>campanulids</taxon>
        <taxon>Asterales</taxon>
        <taxon>Asteraceae</taxon>
        <taxon>Asteroideae</taxon>
        <taxon>Anthemideae</taxon>
        <taxon>Anthemidinae</taxon>
        <taxon>Tanacetum</taxon>
    </lineage>
</organism>
<sequence length="115" mass="12485">MLFITFSLRSGQSGPVLKNPTINAALAPYRMDLNLRSLPAGHQRQNEEMRSSAVNLALAVGKMELNLRRLPTERQRQNQAMRLAYQLEVGLAGYQGGGPGSVGDALGGVLCEWCS</sequence>
<gene>
    <name evidence="1" type="ORF">Tci_615751</name>
</gene>
<dbReference type="AlphaFoldDB" id="A0A699JL69"/>